<accession>A0ABQ4WR84</accession>
<evidence type="ECO:0000313" key="3">
    <source>
        <dbReference type="Proteomes" id="UP001151760"/>
    </source>
</evidence>
<comment type="caution">
    <text evidence="2">The sequence shown here is derived from an EMBL/GenBank/DDBJ whole genome shotgun (WGS) entry which is preliminary data.</text>
</comment>
<dbReference type="EMBL" id="BQNB010008863">
    <property type="protein sequence ID" value="GJS55362.1"/>
    <property type="molecule type" value="Genomic_DNA"/>
</dbReference>
<feature type="domain" description="Retrotransposon gag" evidence="1">
    <location>
        <begin position="118"/>
        <end position="183"/>
    </location>
</feature>
<dbReference type="InterPro" id="IPR005162">
    <property type="entry name" value="Retrotrans_gag_dom"/>
</dbReference>
<proteinExistence type="predicted"/>
<dbReference type="Pfam" id="PF03732">
    <property type="entry name" value="Retrotrans_gag"/>
    <property type="match status" value="1"/>
</dbReference>
<dbReference type="Proteomes" id="UP001151760">
    <property type="component" value="Unassembled WGS sequence"/>
</dbReference>
<keyword evidence="3" id="KW-1185">Reference proteome</keyword>
<reference evidence="2" key="1">
    <citation type="journal article" date="2022" name="Int. J. Mol. Sci.">
        <title>Draft Genome of Tanacetum Coccineum: Genomic Comparison of Closely Related Tanacetum-Family Plants.</title>
        <authorList>
            <person name="Yamashiro T."/>
            <person name="Shiraishi A."/>
            <person name="Nakayama K."/>
            <person name="Satake H."/>
        </authorList>
    </citation>
    <scope>NUCLEOTIDE SEQUENCE</scope>
</reference>
<evidence type="ECO:0000259" key="1">
    <source>
        <dbReference type="Pfam" id="PF03732"/>
    </source>
</evidence>
<name>A0ABQ4WR84_9ASTR</name>
<evidence type="ECO:0000313" key="2">
    <source>
        <dbReference type="EMBL" id="GJS55362.1"/>
    </source>
</evidence>
<organism evidence="2 3">
    <name type="scientific">Tanacetum coccineum</name>
    <dbReference type="NCBI Taxonomy" id="301880"/>
    <lineage>
        <taxon>Eukaryota</taxon>
        <taxon>Viridiplantae</taxon>
        <taxon>Streptophyta</taxon>
        <taxon>Embryophyta</taxon>
        <taxon>Tracheophyta</taxon>
        <taxon>Spermatophyta</taxon>
        <taxon>Magnoliopsida</taxon>
        <taxon>eudicotyledons</taxon>
        <taxon>Gunneridae</taxon>
        <taxon>Pentapetalae</taxon>
        <taxon>asterids</taxon>
        <taxon>campanulids</taxon>
        <taxon>Asterales</taxon>
        <taxon>Asteraceae</taxon>
        <taxon>Asteroideae</taxon>
        <taxon>Anthemideae</taxon>
        <taxon>Anthemidinae</taxon>
        <taxon>Tanacetum</taxon>
    </lineage>
</organism>
<gene>
    <name evidence="2" type="ORF">Tco_0628724</name>
</gene>
<protein>
    <recommendedName>
        <fullName evidence="1">Retrotransposon gag domain-containing protein</fullName>
    </recommendedName>
</protein>
<reference evidence="2" key="2">
    <citation type="submission" date="2022-01" db="EMBL/GenBank/DDBJ databases">
        <authorList>
            <person name="Yamashiro T."/>
            <person name="Shiraishi A."/>
            <person name="Satake H."/>
            <person name="Nakayama K."/>
        </authorList>
    </citation>
    <scope>NUCLEOTIDE SEQUENCE</scope>
</reference>
<sequence length="198" mass="22498">MAPKRRTTRLNPETTPAATAATTTTVTNAQLQAMIDQGVTAILAARDANTNGVDSHNSGTCARRNERATRECTYPDFMKCQPLHFKGTEGVIELTQWIEKMETMFRISNYSVENQIKFSTCTLLGNGLTWWNSHVRTFSNDIAYAMTWTELKKKMTDKYCPRTKIKNLEVNCRELKGKGTTVEGLHQNVFRNWHLCGR</sequence>